<dbReference type="Gene3D" id="3.90.1150.10">
    <property type="entry name" value="Aspartate Aminotransferase, domain 1"/>
    <property type="match status" value="1"/>
</dbReference>
<dbReference type="Proteomes" id="UP000037737">
    <property type="component" value="Unassembled WGS sequence"/>
</dbReference>
<dbReference type="OrthoDB" id="9801052at2"/>
<evidence type="ECO:0000313" key="3">
    <source>
        <dbReference type="Proteomes" id="UP000037737"/>
    </source>
</evidence>
<name>A0A0M8MK61_9MICO</name>
<protein>
    <submittedName>
        <fullName evidence="2">Uncharacterized protein</fullName>
    </submittedName>
</protein>
<keyword evidence="3" id="KW-1185">Reference proteome</keyword>
<dbReference type="AlphaFoldDB" id="A0A0M8MK61"/>
<dbReference type="PATRIC" id="fig|84292.3.peg.902"/>
<gene>
    <name evidence="2" type="ORF">XI38_04350</name>
</gene>
<evidence type="ECO:0000256" key="1">
    <source>
        <dbReference type="SAM" id="MobiDB-lite"/>
    </source>
</evidence>
<proteinExistence type="predicted"/>
<accession>A0A0M8MK61</accession>
<dbReference type="EMBL" id="LAVO01000003">
    <property type="protein sequence ID" value="KOS11767.1"/>
    <property type="molecule type" value="Genomic_DNA"/>
</dbReference>
<dbReference type="InterPro" id="IPR015422">
    <property type="entry name" value="PyrdxlP-dep_Trfase_small"/>
</dbReference>
<evidence type="ECO:0000313" key="2">
    <source>
        <dbReference type="EMBL" id="KOS11767.1"/>
    </source>
</evidence>
<sequence length="85" mass="8794">MVAVEFVVADTGEPDAALAASVAKACIAEGVIVVTCGTYGNVIRFLPPLTTIRMTPQLRTAQAGSRSRTRDGGGGDAGVFRRGRD</sequence>
<comment type="caution">
    <text evidence="2">The sequence shown here is derived from an EMBL/GenBank/DDBJ whole genome shotgun (WGS) entry which is preliminary data.</text>
</comment>
<dbReference type="InterPro" id="IPR015424">
    <property type="entry name" value="PyrdxlP-dep_Trfase"/>
</dbReference>
<reference evidence="2" key="1">
    <citation type="submission" date="2015-04" db="EMBL/GenBank/DDBJ databases">
        <title>Complete genome sequence of Microbacterium chocolatum SIT 101, a bacterium enantioselectively hydrolyzing mesomeric diesters.</title>
        <authorList>
            <person name="Li X."/>
            <person name="Xu Y."/>
        </authorList>
    </citation>
    <scope>NUCLEOTIDE SEQUENCE [LARGE SCALE GENOMIC DNA]</scope>
    <source>
        <strain evidence="2">SIT 101</strain>
    </source>
</reference>
<dbReference type="KEGG" id="mcw:A8L33_01855"/>
<organism evidence="2 3">
    <name type="scientific">Microbacterium aurantiacum</name>
    <dbReference type="NCBI Taxonomy" id="162393"/>
    <lineage>
        <taxon>Bacteria</taxon>
        <taxon>Bacillati</taxon>
        <taxon>Actinomycetota</taxon>
        <taxon>Actinomycetes</taxon>
        <taxon>Micrococcales</taxon>
        <taxon>Microbacteriaceae</taxon>
        <taxon>Microbacterium</taxon>
    </lineage>
</organism>
<feature type="region of interest" description="Disordered" evidence="1">
    <location>
        <begin position="58"/>
        <end position="85"/>
    </location>
</feature>
<dbReference type="SUPFAM" id="SSF53383">
    <property type="entry name" value="PLP-dependent transferases"/>
    <property type="match status" value="1"/>
</dbReference>